<dbReference type="AlphaFoldDB" id="A0AAD5E7Z7"/>
<reference evidence="4" key="1">
    <citation type="submission" date="2021-06" db="EMBL/GenBank/DDBJ databases">
        <authorList>
            <consortium name="DOE Joint Genome Institute"/>
            <person name="Mondo S.J."/>
            <person name="Amses K.R."/>
            <person name="Simmons D.R."/>
            <person name="Longcore J.E."/>
            <person name="Seto K."/>
            <person name="Alves G.H."/>
            <person name="Bonds A.E."/>
            <person name="Quandt C.A."/>
            <person name="Davis W.J."/>
            <person name="Chang Y."/>
            <person name="Letcher P.M."/>
            <person name="Powell M.J."/>
            <person name="Kuo A."/>
            <person name="Labutti K."/>
            <person name="Pangilinan J."/>
            <person name="Andreopoulos W."/>
            <person name="Tritt A."/>
            <person name="Riley R."/>
            <person name="Hundley H."/>
            <person name="Johnson J."/>
            <person name="Lipzen A."/>
            <person name="Barry K."/>
            <person name="Berbee M.L."/>
            <person name="Buchler N.E."/>
            <person name="Grigoriev I.V."/>
            <person name="Spatafora J.W."/>
            <person name="Stajich J.E."/>
            <person name="James T.Y."/>
        </authorList>
    </citation>
    <scope>NUCLEOTIDE SEQUENCE</scope>
    <source>
        <strain evidence="4">AG</strain>
    </source>
</reference>
<reference evidence="4" key="2">
    <citation type="journal article" date="2022" name="Proc. Natl. Acad. Sci. U.S.A.">
        <title>Diploid-dominant life cycles characterize the early evolution of Fungi.</title>
        <authorList>
            <person name="Amses K.R."/>
            <person name="Simmons D.R."/>
            <person name="Longcore J.E."/>
            <person name="Mondo S.J."/>
            <person name="Seto K."/>
            <person name="Jeronimo G.H."/>
            <person name="Bonds A.E."/>
            <person name="Quandt C.A."/>
            <person name="Davis W.J."/>
            <person name="Chang Y."/>
            <person name="Federici B.A."/>
            <person name="Kuo A."/>
            <person name="LaButti K."/>
            <person name="Pangilinan J."/>
            <person name="Andreopoulos W."/>
            <person name="Tritt A."/>
            <person name="Riley R."/>
            <person name="Hundley H."/>
            <person name="Johnson J."/>
            <person name="Lipzen A."/>
            <person name="Barry K."/>
            <person name="Lang B.F."/>
            <person name="Cuomo C.A."/>
            <person name="Buchler N.E."/>
            <person name="Grigoriev I.V."/>
            <person name="Spatafora J.W."/>
            <person name="Stajich J.E."/>
            <person name="James T.Y."/>
        </authorList>
    </citation>
    <scope>NUCLEOTIDE SEQUENCE</scope>
    <source>
        <strain evidence="4">AG</strain>
    </source>
</reference>
<dbReference type="PROSITE" id="PS00678">
    <property type="entry name" value="WD_REPEATS_1"/>
    <property type="match status" value="1"/>
</dbReference>
<dbReference type="Pfam" id="PF00400">
    <property type="entry name" value="WD40"/>
    <property type="match status" value="1"/>
</dbReference>
<evidence type="ECO:0000256" key="1">
    <source>
        <dbReference type="ARBA" id="ARBA00022574"/>
    </source>
</evidence>
<protein>
    <submittedName>
        <fullName evidence="4">Uncharacterized protein</fullName>
    </submittedName>
</protein>
<dbReference type="Gene3D" id="2.130.10.10">
    <property type="entry name" value="YVTN repeat-like/Quinoprotein amine dehydrogenase"/>
    <property type="match status" value="1"/>
</dbReference>
<evidence type="ECO:0000256" key="2">
    <source>
        <dbReference type="ARBA" id="ARBA00022737"/>
    </source>
</evidence>
<evidence type="ECO:0000313" key="4">
    <source>
        <dbReference type="EMBL" id="KAI8578427.1"/>
    </source>
</evidence>
<keyword evidence="1 3" id="KW-0853">WD repeat</keyword>
<keyword evidence="2" id="KW-0677">Repeat</keyword>
<comment type="caution">
    <text evidence="4">The sequence shown here is derived from an EMBL/GenBank/DDBJ whole genome shotgun (WGS) entry which is preliminary data.</text>
</comment>
<evidence type="ECO:0000313" key="5">
    <source>
        <dbReference type="Proteomes" id="UP001206595"/>
    </source>
</evidence>
<dbReference type="GeneID" id="75915307"/>
<organism evidence="4 5">
    <name type="scientific">Umbelopsis ramanniana AG</name>
    <dbReference type="NCBI Taxonomy" id="1314678"/>
    <lineage>
        <taxon>Eukaryota</taxon>
        <taxon>Fungi</taxon>
        <taxon>Fungi incertae sedis</taxon>
        <taxon>Mucoromycota</taxon>
        <taxon>Mucoromycotina</taxon>
        <taxon>Umbelopsidomycetes</taxon>
        <taxon>Umbelopsidales</taxon>
        <taxon>Umbelopsidaceae</taxon>
        <taxon>Umbelopsis</taxon>
    </lineage>
</organism>
<dbReference type="PROSITE" id="PS50082">
    <property type="entry name" value="WD_REPEATS_2"/>
    <property type="match status" value="1"/>
</dbReference>
<feature type="repeat" description="WD" evidence="3">
    <location>
        <begin position="127"/>
        <end position="144"/>
    </location>
</feature>
<keyword evidence="5" id="KW-1185">Reference proteome</keyword>
<gene>
    <name evidence="4" type="ORF">K450DRAFT_246733</name>
</gene>
<name>A0AAD5E7Z7_UMBRA</name>
<dbReference type="EMBL" id="MU620929">
    <property type="protein sequence ID" value="KAI8578427.1"/>
    <property type="molecule type" value="Genomic_DNA"/>
</dbReference>
<dbReference type="InterPro" id="IPR001680">
    <property type="entry name" value="WD40_rpt"/>
</dbReference>
<dbReference type="Proteomes" id="UP001206595">
    <property type="component" value="Unassembled WGS sequence"/>
</dbReference>
<dbReference type="SUPFAM" id="SSF50978">
    <property type="entry name" value="WD40 repeat-like"/>
    <property type="match status" value="1"/>
</dbReference>
<dbReference type="SMART" id="SM00320">
    <property type="entry name" value="WD40"/>
    <property type="match status" value="4"/>
</dbReference>
<dbReference type="RefSeq" id="XP_051443431.1">
    <property type="nucleotide sequence ID" value="XM_051589962.1"/>
</dbReference>
<dbReference type="PANTHER" id="PTHR10971">
    <property type="entry name" value="MRNA EXPORT FACTOR AND BUB3"/>
    <property type="match status" value="1"/>
</dbReference>
<evidence type="ECO:0000256" key="3">
    <source>
        <dbReference type="PROSITE-ProRule" id="PRU00221"/>
    </source>
</evidence>
<proteinExistence type="predicted"/>
<sequence length="319" mass="34148">MVTITPLISKALTSTAYDVKWIPHSARLCTIGASGRGAGVISFYKMEGKQLVLANETETGSTFRCGTFAASTGHARHLATGNFDGKLQIWDPERLEIPVLSAKGHDLIINAIDGYGPTFAETKTTELLTGGRDGQVKVWDLRAGLSPTLVVHPGSTTADVWSVAIGNSANSGTMERIFAAGYDNGDVKVFDHRGNSYVWDVNVGSGVCSLEFSAAGTDVVLVAGTLDGFHVIDLTTGKVNSNKLNSTVWKVRHVPQRPSYYMTTTGDGSLSLYQQGVGSKANLKQTEHPIVSFDWNGSKEGLYAAVSFDQQVRVGIVNF</sequence>
<accession>A0AAD5E7Z7</accession>
<dbReference type="InterPro" id="IPR019775">
    <property type="entry name" value="WD40_repeat_CS"/>
</dbReference>
<dbReference type="InterPro" id="IPR015943">
    <property type="entry name" value="WD40/YVTN_repeat-like_dom_sf"/>
</dbReference>
<dbReference type="InterPro" id="IPR036322">
    <property type="entry name" value="WD40_repeat_dom_sf"/>
</dbReference>